<comment type="caution">
    <text evidence="3">The sequence shown here is derived from an EMBL/GenBank/DDBJ whole genome shotgun (WGS) entry which is preliminary data.</text>
</comment>
<feature type="compositionally biased region" description="Polar residues" evidence="1">
    <location>
        <begin position="264"/>
        <end position="280"/>
    </location>
</feature>
<accession>A0ABR1CWB7</accession>
<feature type="transmembrane region" description="Helical" evidence="2">
    <location>
        <begin position="189"/>
        <end position="212"/>
    </location>
</feature>
<evidence type="ECO:0000256" key="1">
    <source>
        <dbReference type="SAM" id="MobiDB-lite"/>
    </source>
</evidence>
<reference evidence="3 4" key="1">
    <citation type="submission" date="2023-08" db="EMBL/GenBank/DDBJ databases">
        <title>A Necator americanus chromosomal reference genome.</title>
        <authorList>
            <person name="Ilik V."/>
            <person name="Petrzelkova K.J."/>
            <person name="Pardy F."/>
            <person name="Fuh T."/>
            <person name="Niatou-Singa F.S."/>
            <person name="Gouil Q."/>
            <person name="Baker L."/>
            <person name="Ritchie M.E."/>
            <person name="Jex A.R."/>
            <person name="Gazzola D."/>
            <person name="Li H."/>
            <person name="Toshio Fujiwara R."/>
            <person name="Zhan B."/>
            <person name="Aroian R.V."/>
            <person name="Pafco B."/>
            <person name="Schwarz E.M."/>
        </authorList>
    </citation>
    <scope>NUCLEOTIDE SEQUENCE [LARGE SCALE GENOMIC DNA]</scope>
    <source>
        <strain evidence="3 4">Aroian</strain>
        <tissue evidence="3">Whole animal</tissue>
    </source>
</reference>
<evidence type="ECO:0000313" key="3">
    <source>
        <dbReference type="EMBL" id="KAK6742607.1"/>
    </source>
</evidence>
<organism evidence="3 4">
    <name type="scientific">Necator americanus</name>
    <name type="common">Human hookworm</name>
    <dbReference type="NCBI Taxonomy" id="51031"/>
    <lineage>
        <taxon>Eukaryota</taxon>
        <taxon>Metazoa</taxon>
        <taxon>Ecdysozoa</taxon>
        <taxon>Nematoda</taxon>
        <taxon>Chromadorea</taxon>
        <taxon>Rhabditida</taxon>
        <taxon>Rhabditina</taxon>
        <taxon>Rhabditomorpha</taxon>
        <taxon>Strongyloidea</taxon>
        <taxon>Ancylostomatidae</taxon>
        <taxon>Bunostominae</taxon>
        <taxon>Necator</taxon>
    </lineage>
</organism>
<keyword evidence="4" id="KW-1185">Reference proteome</keyword>
<feature type="transmembrane region" description="Helical" evidence="2">
    <location>
        <begin position="134"/>
        <end position="156"/>
    </location>
</feature>
<feature type="transmembrane region" description="Helical" evidence="2">
    <location>
        <begin position="107"/>
        <end position="127"/>
    </location>
</feature>
<feature type="region of interest" description="Disordered" evidence="1">
    <location>
        <begin position="235"/>
        <end position="284"/>
    </location>
</feature>
<feature type="region of interest" description="Disordered" evidence="1">
    <location>
        <begin position="347"/>
        <end position="379"/>
    </location>
</feature>
<gene>
    <name evidence="3" type="primary">Necator_chrIII.g10846</name>
    <name evidence="3" type="ORF">RB195_010081</name>
</gene>
<evidence type="ECO:0000256" key="2">
    <source>
        <dbReference type="SAM" id="Phobius"/>
    </source>
</evidence>
<keyword evidence="2" id="KW-0812">Transmembrane</keyword>
<keyword evidence="2" id="KW-0472">Membrane</keyword>
<sequence length="379" mass="43574">MCLTEPFIIVHRLVDCLAERSDDMSVSELKKLAARERKRYGLRSAKAVVRGRRMTRKNVMRAKNLQDQYLFLKALVVTVQTINVLLVCFMGVFAFFELRTDTESSFYATQLSIELTLLLIVLAIVAVENMMLRVLMILGFIAAFSLNVLQVLYFMLFDKNSRKCTNIELPFGHFLCISSVIPLQHHSSFVSGILALFHFVLIILAIAVAISYQGTFSEIVNNTDPSYLLDYTSHMRRHRHRRRTSRRREHARKPDRERRVKQRVTPSKSPVVGSSQQSSRAVIERREKIRSPRLSRYSRLDITKLPDGSRFKTTDNKSFNMEYYVEDGVFVGSGTETVKKAITICAPIRPQRRDEKSQQDSSPDCSSENTNNIIPNRKV</sequence>
<name>A0ABR1CWB7_NECAM</name>
<feature type="transmembrane region" description="Helical" evidence="2">
    <location>
        <begin position="70"/>
        <end position="95"/>
    </location>
</feature>
<dbReference type="EMBL" id="JAVFWL010000003">
    <property type="protein sequence ID" value="KAK6742607.1"/>
    <property type="molecule type" value="Genomic_DNA"/>
</dbReference>
<evidence type="ECO:0000313" key="4">
    <source>
        <dbReference type="Proteomes" id="UP001303046"/>
    </source>
</evidence>
<feature type="compositionally biased region" description="Basic residues" evidence="1">
    <location>
        <begin position="235"/>
        <end position="251"/>
    </location>
</feature>
<feature type="compositionally biased region" description="Polar residues" evidence="1">
    <location>
        <begin position="359"/>
        <end position="379"/>
    </location>
</feature>
<proteinExistence type="predicted"/>
<dbReference type="Proteomes" id="UP001303046">
    <property type="component" value="Unassembled WGS sequence"/>
</dbReference>
<keyword evidence="2" id="KW-1133">Transmembrane helix</keyword>
<protein>
    <submittedName>
        <fullName evidence="3">Uncharacterized protein</fullName>
    </submittedName>
</protein>